<gene>
    <name evidence="2" type="ORF">MNBD_GAMMA01-1540</name>
</gene>
<evidence type="ECO:0000256" key="1">
    <source>
        <dbReference type="SAM" id="MobiDB-lite"/>
    </source>
</evidence>
<feature type="compositionally biased region" description="Basic and acidic residues" evidence="1">
    <location>
        <begin position="58"/>
        <end position="80"/>
    </location>
</feature>
<dbReference type="AlphaFoldDB" id="A0A3B0VTV0"/>
<organism evidence="2">
    <name type="scientific">hydrothermal vent metagenome</name>
    <dbReference type="NCBI Taxonomy" id="652676"/>
    <lineage>
        <taxon>unclassified sequences</taxon>
        <taxon>metagenomes</taxon>
        <taxon>ecological metagenomes</taxon>
    </lineage>
</organism>
<proteinExistence type="predicted"/>
<feature type="region of interest" description="Disordered" evidence="1">
    <location>
        <begin position="58"/>
        <end position="87"/>
    </location>
</feature>
<sequence>MKTLIKISAMIIILTTIGIGISSQAYSFGMEMDCYHNGQLYASTSPITPSCKVQHDAIDSSPSLHKDKEPIECLLQERPRGGSSGFQ</sequence>
<accession>A0A3B0VTV0</accession>
<dbReference type="EMBL" id="UOEW01000110">
    <property type="protein sequence ID" value="VAW35696.1"/>
    <property type="molecule type" value="Genomic_DNA"/>
</dbReference>
<reference evidence="2" key="1">
    <citation type="submission" date="2018-06" db="EMBL/GenBank/DDBJ databases">
        <authorList>
            <person name="Zhirakovskaya E."/>
        </authorList>
    </citation>
    <scope>NUCLEOTIDE SEQUENCE</scope>
</reference>
<protein>
    <submittedName>
        <fullName evidence="2">Uncharacterized protein</fullName>
    </submittedName>
</protein>
<evidence type="ECO:0000313" key="2">
    <source>
        <dbReference type="EMBL" id="VAW35696.1"/>
    </source>
</evidence>
<name>A0A3B0VTV0_9ZZZZ</name>